<evidence type="ECO:0000256" key="1">
    <source>
        <dbReference type="SAM" id="MobiDB-lite"/>
    </source>
</evidence>
<reference evidence="2 3" key="1">
    <citation type="submission" date="2017-11" db="EMBL/GenBank/DDBJ databases">
        <title>De-novo sequencing of pomegranate (Punica granatum L.) genome.</title>
        <authorList>
            <person name="Akparov Z."/>
            <person name="Amiraslanov A."/>
            <person name="Hajiyeva S."/>
            <person name="Abbasov M."/>
            <person name="Kaur K."/>
            <person name="Hamwieh A."/>
            <person name="Solovyev V."/>
            <person name="Salamov A."/>
            <person name="Braich B."/>
            <person name="Kosarev P."/>
            <person name="Mahmoud A."/>
            <person name="Hajiyev E."/>
            <person name="Babayeva S."/>
            <person name="Izzatullayeva V."/>
            <person name="Mammadov A."/>
            <person name="Mammadov A."/>
            <person name="Sharifova S."/>
            <person name="Ojaghi J."/>
            <person name="Eynullazada K."/>
            <person name="Bayramov B."/>
            <person name="Abdulazimova A."/>
            <person name="Shahmuradov I."/>
        </authorList>
    </citation>
    <scope>NUCLEOTIDE SEQUENCE [LARGE SCALE GENOMIC DNA]</scope>
    <source>
        <strain evidence="3">cv. AG2017</strain>
        <tissue evidence="2">Leaf</tissue>
    </source>
</reference>
<feature type="region of interest" description="Disordered" evidence="1">
    <location>
        <begin position="59"/>
        <end position="80"/>
    </location>
</feature>
<sequence length="103" mass="11310">MPPLRLLLPLRLCHFSGWSSAQLRPFLCSTSGRALPQIRPSVCLPQIRPLLRPSSFQKSEVGHGASIPRSRTSLDPPCPTSSTGLWIVLVSKLLLSGIRGKER</sequence>
<evidence type="ECO:0000313" key="3">
    <source>
        <dbReference type="Proteomes" id="UP000233551"/>
    </source>
</evidence>
<gene>
    <name evidence="2" type="ORF">CRG98_018103</name>
</gene>
<accession>A0A2I0JYV6</accession>
<name>A0A2I0JYV6_PUNGR</name>
<proteinExistence type="predicted"/>
<dbReference type="EMBL" id="PGOL01001030">
    <property type="protein sequence ID" value="PKI61519.1"/>
    <property type="molecule type" value="Genomic_DNA"/>
</dbReference>
<evidence type="ECO:0000313" key="2">
    <source>
        <dbReference type="EMBL" id="PKI61519.1"/>
    </source>
</evidence>
<keyword evidence="3" id="KW-1185">Reference proteome</keyword>
<dbReference type="AlphaFoldDB" id="A0A2I0JYV6"/>
<protein>
    <submittedName>
        <fullName evidence="2">Uncharacterized protein</fullName>
    </submittedName>
</protein>
<dbReference type="Proteomes" id="UP000233551">
    <property type="component" value="Unassembled WGS sequence"/>
</dbReference>
<organism evidence="2 3">
    <name type="scientific">Punica granatum</name>
    <name type="common">Pomegranate</name>
    <dbReference type="NCBI Taxonomy" id="22663"/>
    <lineage>
        <taxon>Eukaryota</taxon>
        <taxon>Viridiplantae</taxon>
        <taxon>Streptophyta</taxon>
        <taxon>Embryophyta</taxon>
        <taxon>Tracheophyta</taxon>
        <taxon>Spermatophyta</taxon>
        <taxon>Magnoliopsida</taxon>
        <taxon>eudicotyledons</taxon>
        <taxon>Gunneridae</taxon>
        <taxon>Pentapetalae</taxon>
        <taxon>rosids</taxon>
        <taxon>malvids</taxon>
        <taxon>Myrtales</taxon>
        <taxon>Lythraceae</taxon>
        <taxon>Punica</taxon>
    </lineage>
</organism>
<comment type="caution">
    <text evidence="2">The sequence shown here is derived from an EMBL/GenBank/DDBJ whole genome shotgun (WGS) entry which is preliminary data.</text>
</comment>